<comment type="subcellular location">
    <subcellularLocation>
        <location evidence="1 6">Cell membrane</location>
        <topology evidence="1 6">Multi-pass membrane protein</topology>
    </subcellularLocation>
</comment>
<feature type="transmembrane region" description="Helical" evidence="6">
    <location>
        <begin position="60"/>
        <end position="80"/>
    </location>
</feature>
<feature type="transmembrane region" description="Helical" evidence="6">
    <location>
        <begin position="279"/>
        <end position="301"/>
    </location>
</feature>
<dbReference type="EMBL" id="FNED01000051">
    <property type="protein sequence ID" value="SDK37060.1"/>
    <property type="molecule type" value="Genomic_DNA"/>
</dbReference>
<evidence type="ECO:0000256" key="3">
    <source>
        <dbReference type="ARBA" id="ARBA00022692"/>
    </source>
</evidence>
<gene>
    <name evidence="8" type="ORF">AF333_20740</name>
    <name evidence="9" type="ORF">SAMN04487909_15117</name>
</gene>
<dbReference type="RefSeq" id="WP_043065416.1">
    <property type="nucleotide sequence ID" value="NZ_BJOA01000252.1"/>
</dbReference>
<dbReference type="PIRSF" id="PIRSF018968">
    <property type="entry name" value="ABC_permease_BceB"/>
    <property type="match status" value="1"/>
</dbReference>
<dbReference type="PANTHER" id="PTHR46795:SF2">
    <property type="entry name" value="ABC TRANSPORTER, PERMEASE PROTEIN"/>
    <property type="match status" value="1"/>
</dbReference>
<keyword evidence="6" id="KW-0813">Transport</keyword>
<reference evidence="9 11" key="2">
    <citation type="submission" date="2016-10" db="EMBL/GenBank/DDBJ databases">
        <authorList>
            <person name="de Groot N.N."/>
        </authorList>
    </citation>
    <scope>NUCLEOTIDE SEQUENCE [LARGE SCALE GENOMIC DNA]</scope>
    <source>
        <strain evidence="9 11">DSM 2895</strain>
    </source>
</reference>
<dbReference type="GO" id="GO:0055085">
    <property type="term" value="P:transmembrane transport"/>
    <property type="evidence" value="ECO:0007669"/>
    <property type="project" value="UniProtKB-UniRule"/>
</dbReference>
<feature type="domain" description="ABC3 transporter permease C-terminal" evidence="7">
    <location>
        <begin position="62"/>
        <end position="177"/>
    </location>
</feature>
<dbReference type="PATRIC" id="fig|47500.8.peg.5996"/>
<feature type="transmembrane region" description="Helical" evidence="6">
    <location>
        <begin position="151"/>
        <end position="174"/>
    </location>
</feature>
<protein>
    <submittedName>
        <fullName evidence="9">Putative ABC transport system permease protein</fullName>
    </submittedName>
</protein>
<evidence type="ECO:0000256" key="6">
    <source>
        <dbReference type="PIRNR" id="PIRNR018968"/>
    </source>
</evidence>
<organism evidence="8 10">
    <name type="scientific">Aneurinibacillus migulanus</name>
    <name type="common">Bacillus migulanus</name>
    <dbReference type="NCBI Taxonomy" id="47500"/>
    <lineage>
        <taxon>Bacteria</taxon>
        <taxon>Bacillati</taxon>
        <taxon>Bacillota</taxon>
        <taxon>Bacilli</taxon>
        <taxon>Bacillales</taxon>
        <taxon>Paenibacillaceae</taxon>
        <taxon>Aneurinibacillus group</taxon>
        <taxon>Aneurinibacillus</taxon>
    </lineage>
</organism>
<evidence type="ECO:0000256" key="2">
    <source>
        <dbReference type="ARBA" id="ARBA00022475"/>
    </source>
</evidence>
<dbReference type="InterPro" id="IPR027022">
    <property type="entry name" value="ABC_permease_BceB-typ"/>
</dbReference>
<feature type="transmembrane region" description="Helical" evidence="6">
    <location>
        <begin position="195"/>
        <end position="218"/>
    </location>
</feature>
<dbReference type="Pfam" id="PF02687">
    <property type="entry name" value="FtsX"/>
    <property type="match status" value="1"/>
</dbReference>
<dbReference type="InterPro" id="IPR003838">
    <property type="entry name" value="ABC3_permease_C"/>
</dbReference>
<evidence type="ECO:0000313" key="10">
    <source>
        <dbReference type="Proteomes" id="UP000037269"/>
    </source>
</evidence>
<dbReference type="PANTHER" id="PTHR46795">
    <property type="entry name" value="ABC TRANSPORTER PERMEASE-RELATED-RELATED"/>
    <property type="match status" value="1"/>
</dbReference>
<reference evidence="8 10" key="1">
    <citation type="submission" date="2015-07" db="EMBL/GenBank/DDBJ databases">
        <title>Fjat-14205 dsm 2895.</title>
        <authorList>
            <person name="Liu B."/>
            <person name="Wang J."/>
            <person name="Zhu Y."/>
            <person name="Liu G."/>
            <person name="Chen Q."/>
            <person name="Chen Z."/>
            <person name="Lan J."/>
            <person name="Che J."/>
            <person name="Ge C."/>
            <person name="Shi H."/>
            <person name="Pan Z."/>
            <person name="Liu X."/>
        </authorList>
    </citation>
    <scope>NUCLEOTIDE SEQUENCE [LARGE SCALE GENOMIC DNA]</scope>
    <source>
        <strain evidence="8 10">DSM 2895</strain>
    </source>
</reference>
<accession>A0A0D1YCD9</accession>
<dbReference type="GeneID" id="42307581"/>
<keyword evidence="2 6" id="KW-1003">Cell membrane</keyword>
<evidence type="ECO:0000313" key="8">
    <source>
        <dbReference type="EMBL" id="KON97530.1"/>
    </source>
</evidence>
<dbReference type="EMBL" id="LGUG01000004">
    <property type="protein sequence ID" value="KON97530.1"/>
    <property type="molecule type" value="Genomic_DNA"/>
</dbReference>
<evidence type="ECO:0000313" key="9">
    <source>
        <dbReference type="EMBL" id="SDK37060.1"/>
    </source>
</evidence>
<dbReference type="Proteomes" id="UP000037269">
    <property type="component" value="Unassembled WGS sequence"/>
</dbReference>
<dbReference type="Proteomes" id="UP000182836">
    <property type="component" value="Unassembled WGS sequence"/>
</dbReference>
<evidence type="ECO:0000259" key="7">
    <source>
        <dbReference type="Pfam" id="PF02687"/>
    </source>
</evidence>
<dbReference type="OrthoDB" id="1937696at2"/>
<feature type="transmembrane region" description="Helical" evidence="6">
    <location>
        <begin position="604"/>
        <end position="624"/>
    </location>
</feature>
<keyword evidence="4 6" id="KW-1133">Transmembrane helix</keyword>
<feature type="transmembrane region" description="Helical" evidence="6">
    <location>
        <begin position="510"/>
        <end position="535"/>
    </location>
</feature>
<proteinExistence type="inferred from homology"/>
<sequence>MSFPQFAFNNVRRNARAYFAYFLSSAFMVLIFFSFAAFAYHPEIKQIPMGKLTSAFMMVAQYVIFLFAVFFVLYSISMFLKSRNREFGILLILGAQPSQINRLTFLENLIIGAGSIVTGVAGGLLLFKLFMLLGAKMMDMRELPFYWPKSAILLTIVTFIILFVCVSWFTLLFIRKSKVLELLQGNQRPKKEPRASILWSLIGLVLLAVGWMSLYVGQLSPNRIIMAAVTGIAGTYFFYSQLSVFVVRLLKRSRKFTWRGTNLVWVSEMAYKIKDNARILFLVTVVTSIACMSGSGVIGMIQTNQEDYVDNPFVLKYFSLNDSYTDGDLNEIDKQLNKIGVHYRKIKLETVYKRTDHAVNVQVISASIFNELTAPLNLSVNTAVGGEEAIWIDNAKKPKSTNISRLDKVTLESGQVLSVAEKVESRSISSFGFTANMLVVSDEKFHDIKGTSEAEIMIVYHVPEWNGQPPRAEGLEAEFGSKLEKWFKEKSHSANYLSTRIQSYLGGKQVYSLFAFIGLFVAFIFSVSSASFLYFKLYTELASESKMYQGLSKVGLSTSEMRTSSTLQIALLFFVPILVSFIQTLVVIRPILETMFIFTVYKPALIAFAAFLFAQTVYFFLVRWRYLHRIRKMMV</sequence>
<evidence type="ECO:0000256" key="4">
    <source>
        <dbReference type="ARBA" id="ARBA00022989"/>
    </source>
</evidence>
<name>A0A0D1YCD9_ANEMI</name>
<feature type="transmembrane region" description="Helical" evidence="6">
    <location>
        <begin position="109"/>
        <end position="131"/>
    </location>
</feature>
<keyword evidence="5 6" id="KW-0472">Membrane</keyword>
<dbReference type="AlphaFoldDB" id="A0A0D1YCD9"/>
<comment type="similarity">
    <text evidence="6">Belongs to the ABC-4 integral membrane protein family.</text>
</comment>
<keyword evidence="10" id="KW-1185">Reference proteome</keyword>
<dbReference type="InterPro" id="IPR052536">
    <property type="entry name" value="ABC-4_Integral_Memb_Prot"/>
</dbReference>
<evidence type="ECO:0000256" key="1">
    <source>
        <dbReference type="ARBA" id="ARBA00004651"/>
    </source>
</evidence>
<feature type="transmembrane region" description="Helical" evidence="6">
    <location>
        <begin position="18"/>
        <end position="40"/>
    </location>
</feature>
<dbReference type="GO" id="GO:0005886">
    <property type="term" value="C:plasma membrane"/>
    <property type="evidence" value="ECO:0007669"/>
    <property type="project" value="UniProtKB-SubCell"/>
</dbReference>
<feature type="transmembrane region" description="Helical" evidence="6">
    <location>
        <begin position="569"/>
        <end position="592"/>
    </location>
</feature>
<dbReference type="STRING" id="47500.AF333_20740"/>
<feature type="transmembrane region" description="Helical" evidence="6">
    <location>
        <begin position="224"/>
        <end position="250"/>
    </location>
</feature>
<evidence type="ECO:0000256" key="5">
    <source>
        <dbReference type="ARBA" id="ARBA00023136"/>
    </source>
</evidence>
<keyword evidence="3 6" id="KW-0812">Transmembrane</keyword>
<evidence type="ECO:0000313" key="11">
    <source>
        <dbReference type="Proteomes" id="UP000182836"/>
    </source>
</evidence>